<dbReference type="AlphaFoldDB" id="A0A8R1IAG3"/>
<reference evidence="3" key="1">
    <citation type="submission" date="2010-08" db="EMBL/GenBank/DDBJ databases">
        <authorList>
            <consortium name="Caenorhabditis japonica Sequencing Consortium"/>
            <person name="Wilson R.K."/>
        </authorList>
    </citation>
    <scope>NUCLEOTIDE SEQUENCE [LARGE SCALE GENOMIC DNA]</scope>
    <source>
        <strain evidence="3">DF5081</strain>
    </source>
</reference>
<feature type="compositionally biased region" description="Basic residues" evidence="1">
    <location>
        <begin position="41"/>
        <end position="50"/>
    </location>
</feature>
<proteinExistence type="predicted"/>
<evidence type="ECO:0000256" key="1">
    <source>
        <dbReference type="SAM" id="MobiDB-lite"/>
    </source>
</evidence>
<dbReference type="Proteomes" id="UP000005237">
    <property type="component" value="Unassembled WGS sequence"/>
</dbReference>
<protein>
    <submittedName>
        <fullName evidence="2">Uncharacterized protein</fullName>
    </submittedName>
</protein>
<organism evidence="2 3">
    <name type="scientific">Caenorhabditis japonica</name>
    <dbReference type="NCBI Taxonomy" id="281687"/>
    <lineage>
        <taxon>Eukaryota</taxon>
        <taxon>Metazoa</taxon>
        <taxon>Ecdysozoa</taxon>
        <taxon>Nematoda</taxon>
        <taxon>Chromadorea</taxon>
        <taxon>Rhabditida</taxon>
        <taxon>Rhabditina</taxon>
        <taxon>Rhabditomorpha</taxon>
        <taxon>Rhabditoidea</taxon>
        <taxon>Rhabditidae</taxon>
        <taxon>Peloderinae</taxon>
        <taxon>Caenorhabditis</taxon>
    </lineage>
</organism>
<reference evidence="2" key="2">
    <citation type="submission" date="2022-06" db="UniProtKB">
        <authorList>
            <consortium name="EnsemblMetazoa"/>
        </authorList>
    </citation>
    <scope>IDENTIFICATION</scope>
    <source>
        <strain evidence="2">DF5081</strain>
    </source>
</reference>
<feature type="region of interest" description="Disordered" evidence="1">
    <location>
        <begin position="41"/>
        <end position="87"/>
    </location>
</feature>
<keyword evidence="3" id="KW-1185">Reference proteome</keyword>
<evidence type="ECO:0000313" key="3">
    <source>
        <dbReference type="Proteomes" id="UP000005237"/>
    </source>
</evidence>
<sequence length="87" mass="9601">MTNVGIQHASIGAQLSSKTKLQLAERRKRFFLSMLERLRRPIPRPTKHNRANPAKVEEAEENTGAPGSEEPAPLNVEDGSNGFHRGA</sequence>
<evidence type="ECO:0000313" key="2">
    <source>
        <dbReference type="EnsemblMetazoa" id="CJA31953.1"/>
    </source>
</evidence>
<dbReference type="EnsemblMetazoa" id="CJA31953.1">
    <property type="protein sequence ID" value="CJA31953.1"/>
    <property type="gene ID" value="WBGene00207800"/>
</dbReference>
<name>A0A8R1IAG3_CAEJA</name>
<accession>A0A8R1IAG3</accession>